<evidence type="ECO:0000313" key="3">
    <source>
        <dbReference type="Proteomes" id="UP001321473"/>
    </source>
</evidence>
<evidence type="ECO:0000256" key="1">
    <source>
        <dbReference type="SAM" id="MobiDB-lite"/>
    </source>
</evidence>
<accession>A0AAQ4EW43</accession>
<proteinExistence type="predicted"/>
<protein>
    <submittedName>
        <fullName evidence="2">Uncharacterized protein</fullName>
    </submittedName>
</protein>
<gene>
    <name evidence="2" type="ORF">V5799_019556</name>
</gene>
<feature type="compositionally biased region" description="Low complexity" evidence="1">
    <location>
        <begin position="27"/>
        <end position="38"/>
    </location>
</feature>
<name>A0AAQ4EW43_AMBAM</name>
<dbReference type="AlphaFoldDB" id="A0AAQ4EW43"/>
<organism evidence="2 3">
    <name type="scientific">Amblyomma americanum</name>
    <name type="common">Lone star tick</name>
    <dbReference type="NCBI Taxonomy" id="6943"/>
    <lineage>
        <taxon>Eukaryota</taxon>
        <taxon>Metazoa</taxon>
        <taxon>Ecdysozoa</taxon>
        <taxon>Arthropoda</taxon>
        <taxon>Chelicerata</taxon>
        <taxon>Arachnida</taxon>
        <taxon>Acari</taxon>
        <taxon>Parasitiformes</taxon>
        <taxon>Ixodida</taxon>
        <taxon>Ixodoidea</taxon>
        <taxon>Ixodidae</taxon>
        <taxon>Amblyomminae</taxon>
        <taxon>Amblyomma</taxon>
    </lineage>
</organism>
<dbReference type="EMBL" id="JARKHS020010167">
    <property type="protein sequence ID" value="KAK8779104.1"/>
    <property type="molecule type" value="Genomic_DNA"/>
</dbReference>
<dbReference type="Proteomes" id="UP001321473">
    <property type="component" value="Unassembled WGS sequence"/>
</dbReference>
<feature type="region of interest" description="Disordered" evidence="1">
    <location>
        <begin position="23"/>
        <end position="67"/>
    </location>
</feature>
<comment type="caution">
    <text evidence="2">The sequence shown here is derived from an EMBL/GenBank/DDBJ whole genome shotgun (WGS) entry which is preliminary data.</text>
</comment>
<keyword evidence="3" id="KW-1185">Reference proteome</keyword>
<sequence length="151" mass="15870">MAAFGLSTKCLRLVRGAVPTIYPTHRTTATSGGSSTAAKPPRQEAPGAADVERVPGLSTYHAGSTSEPAQSGFLILPAPLAAEVSPGSQAVITTCKSDAGTQCRPQVAIKRTQANLNSSVRTVCTQTEQKVGEIGMFQCIFALNRRIYLFC</sequence>
<reference evidence="2 3" key="1">
    <citation type="journal article" date="2023" name="Arcadia Sci">
        <title>De novo assembly of a long-read Amblyomma americanum tick genome.</title>
        <authorList>
            <person name="Chou S."/>
            <person name="Poskanzer K.E."/>
            <person name="Rollins M."/>
            <person name="Thuy-Boun P.S."/>
        </authorList>
    </citation>
    <scope>NUCLEOTIDE SEQUENCE [LARGE SCALE GENOMIC DNA]</scope>
    <source>
        <strain evidence="2">F_SG_1</strain>
        <tissue evidence="2">Salivary glands</tissue>
    </source>
</reference>
<evidence type="ECO:0000313" key="2">
    <source>
        <dbReference type="EMBL" id="KAK8779104.1"/>
    </source>
</evidence>